<sequence length="117" mass="12545">MSGSLAGSAAPRDPGLQIERTIMAWWRTIVSMIVVDIFAWRFLVHEPGGQLPGILQISGLLLTAAGTLGFSVCFYLRQRALRRGPEWAAAERRILVASTGWLLTVVVGGALSVLAGV</sequence>
<feature type="domain" description="DUF202" evidence="6">
    <location>
        <begin position="13"/>
        <end position="77"/>
    </location>
</feature>
<dbReference type="Proteomes" id="UP001185069">
    <property type="component" value="Unassembled WGS sequence"/>
</dbReference>
<evidence type="ECO:0000256" key="4">
    <source>
        <dbReference type="ARBA" id="ARBA00023136"/>
    </source>
</evidence>
<feature type="transmembrane region" description="Helical" evidence="5">
    <location>
        <begin position="54"/>
        <end position="74"/>
    </location>
</feature>
<keyword evidence="2 5" id="KW-0812">Transmembrane</keyword>
<keyword evidence="8" id="KW-1185">Reference proteome</keyword>
<reference evidence="7 8" key="1">
    <citation type="submission" date="2023-07" db="EMBL/GenBank/DDBJ databases">
        <title>Sequencing the genomes of 1000 actinobacteria strains.</title>
        <authorList>
            <person name="Klenk H.-P."/>
        </authorList>
    </citation>
    <scope>NUCLEOTIDE SEQUENCE [LARGE SCALE GENOMIC DNA]</scope>
    <source>
        <strain evidence="7 8">DSM 14555</strain>
    </source>
</reference>
<evidence type="ECO:0000259" key="6">
    <source>
        <dbReference type="Pfam" id="PF02656"/>
    </source>
</evidence>
<name>A0ABU1J812_9MICC</name>
<evidence type="ECO:0000256" key="1">
    <source>
        <dbReference type="ARBA" id="ARBA00004127"/>
    </source>
</evidence>
<evidence type="ECO:0000256" key="5">
    <source>
        <dbReference type="SAM" id="Phobius"/>
    </source>
</evidence>
<keyword evidence="3 5" id="KW-1133">Transmembrane helix</keyword>
<comment type="caution">
    <text evidence="7">The sequence shown here is derived from an EMBL/GenBank/DDBJ whole genome shotgun (WGS) entry which is preliminary data.</text>
</comment>
<protein>
    <submittedName>
        <fullName evidence="7">Uncharacterized membrane protein YidH (DUF202 family)</fullName>
    </submittedName>
</protein>
<dbReference type="Pfam" id="PF02656">
    <property type="entry name" value="DUF202"/>
    <property type="match status" value="1"/>
</dbReference>
<gene>
    <name evidence="7" type="ORF">JOE69_000542</name>
</gene>
<dbReference type="RefSeq" id="WP_309795901.1">
    <property type="nucleotide sequence ID" value="NZ_BAAAHY010000006.1"/>
</dbReference>
<feature type="transmembrane region" description="Helical" evidence="5">
    <location>
        <begin position="94"/>
        <end position="115"/>
    </location>
</feature>
<evidence type="ECO:0000256" key="3">
    <source>
        <dbReference type="ARBA" id="ARBA00022989"/>
    </source>
</evidence>
<evidence type="ECO:0000313" key="7">
    <source>
        <dbReference type="EMBL" id="MDR6268304.1"/>
    </source>
</evidence>
<dbReference type="EMBL" id="JAVDQF010000001">
    <property type="protein sequence ID" value="MDR6268304.1"/>
    <property type="molecule type" value="Genomic_DNA"/>
</dbReference>
<accession>A0ABU1J812</accession>
<dbReference type="InterPro" id="IPR003807">
    <property type="entry name" value="DUF202"/>
</dbReference>
<keyword evidence="4 5" id="KW-0472">Membrane</keyword>
<comment type="subcellular location">
    <subcellularLocation>
        <location evidence="1">Endomembrane system</location>
        <topology evidence="1">Multi-pass membrane protein</topology>
    </subcellularLocation>
</comment>
<organism evidence="7 8">
    <name type="scientific">Arthrobacter russicus</name>
    <dbReference type="NCBI Taxonomy" id="172040"/>
    <lineage>
        <taxon>Bacteria</taxon>
        <taxon>Bacillati</taxon>
        <taxon>Actinomycetota</taxon>
        <taxon>Actinomycetes</taxon>
        <taxon>Micrococcales</taxon>
        <taxon>Micrococcaceae</taxon>
        <taxon>Arthrobacter</taxon>
    </lineage>
</organism>
<evidence type="ECO:0000256" key="2">
    <source>
        <dbReference type="ARBA" id="ARBA00022692"/>
    </source>
</evidence>
<proteinExistence type="predicted"/>
<feature type="transmembrane region" description="Helical" evidence="5">
    <location>
        <begin position="24"/>
        <end position="42"/>
    </location>
</feature>
<evidence type="ECO:0000313" key="8">
    <source>
        <dbReference type="Proteomes" id="UP001185069"/>
    </source>
</evidence>